<dbReference type="HOGENOM" id="CLU_2905844_0_0_1"/>
<accession>A0A0C3QV46</accession>
<evidence type="ECO:0000313" key="1">
    <source>
        <dbReference type="EMBL" id="KIO33381.1"/>
    </source>
</evidence>
<dbReference type="OrthoDB" id="5984008at2759"/>
<gene>
    <name evidence="1" type="ORF">M407DRAFT_191924</name>
</gene>
<keyword evidence="2" id="KW-1185">Reference proteome</keyword>
<reference evidence="1 2" key="1">
    <citation type="submission" date="2014-04" db="EMBL/GenBank/DDBJ databases">
        <authorList>
            <consortium name="DOE Joint Genome Institute"/>
            <person name="Kuo A."/>
            <person name="Girlanda M."/>
            <person name="Perotto S."/>
            <person name="Kohler A."/>
            <person name="Nagy L.G."/>
            <person name="Floudas D."/>
            <person name="Copeland A."/>
            <person name="Barry K.W."/>
            <person name="Cichocki N."/>
            <person name="Veneault-Fourrey C."/>
            <person name="LaButti K."/>
            <person name="Lindquist E.A."/>
            <person name="Lipzen A."/>
            <person name="Lundell T."/>
            <person name="Morin E."/>
            <person name="Murat C."/>
            <person name="Sun H."/>
            <person name="Tunlid A."/>
            <person name="Henrissat B."/>
            <person name="Grigoriev I.V."/>
            <person name="Hibbett D.S."/>
            <person name="Martin F."/>
            <person name="Nordberg H.P."/>
            <person name="Cantor M.N."/>
            <person name="Hua S.X."/>
        </authorList>
    </citation>
    <scope>NUCLEOTIDE SEQUENCE [LARGE SCALE GENOMIC DNA]</scope>
    <source>
        <strain evidence="1 2">MUT 4182</strain>
    </source>
</reference>
<dbReference type="EMBL" id="KN822948">
    <property type="protein sequence ID" value="KIO33381.1"/>
    <property type="molecule type" value="Genomic_DNA"/>
</dbReference>
<proteinExistence type="predicted"/>
<reference evidence="2" key="2">
    <citation type="submission" date="2015-01" db="EMBL/GenBank/DDBJ databases">
        <title>Evolutionary Origins and Diversification of the Mycorrhizal Mutualists.</title>
        <authorList>
            <consortium name="DOE Joint Genome Institute"/>
            <consortium name="Mycorrhizal Genomics Consortium"/>
            <person name="Kohler A."/>
            <person name="Kuo A."/>
            <person name="Nagy L.G."/>
            <person name="Floudas D."/>
            <person name="Copeland A."/>
            <person name="Barry K.W."/>
            <person name="Cichocki N."/>
            <person name="Veneault-Fourrey C."/>
            <person name="LaButti K."/>
            <person name="Lindquist E.A."/>
            <person name="Lipzen A."/>
            <person name="Lundell T."/>
            <person name="Morin E."/>
            <person name="Murat C."/>
            <person name="Riley R."/>
            <person name="Ohm R."/>
            <person name="Sun H."/>
            <person name="Tunlid A."/>
            <person name="Henrissat B."/>
            <person name="Grigoriev I.V."/>
            <person name="Hibbett D.S."/>
            <person name="Martin F."/>
        </authorList>
    </citation>
    <scope>NUCLEOTIDE SEQUENCE [LARGE SCALE GENOMIC DNA]</scope>
    <source>
        <strain evidence="2">MUT 4182</strain>
    </source>
</reference>
<evidence type="ECO:0000313" key="2">
    <source>
        <dbReference type="Proteomes" id="UP000054248"/>
    </source>
</evidence>
<sequence>MLKAIILFTRRPKVYSKPVRRLQKRRELLFKGFGYDLAVPRCSYIREALADVVLGCYVPLYA</sequence>
<name>A0A0C3QV46_9AGAM</name>
<protein>
    <submittedName>
        <fullName evidence="1">Uncharacterized protein</fullName>
    </submittedName>
</protein>
<organism evidence="1 2">
    <name type="scientific">Tulasnella calospora MUT 4182</name>
    <dbReference type="NCBI Taxonomy" id="1051891"/>
    <lineage>
        <taxon>Eukaryota</taxon>
        <taxon>Fungi</taxon>
        <taxon>Dikarya</taxon>
        <taxon>Basidiomycota</taxon>
        <taxon>Agaricomycotina</taxon>
        <taxon>Agaricomycetes</taxon>
        <taxon>Cantharellales</taxon>
        <taxon>Tulasnellaceae</taxon>
        <taxon>Tulasnella</taxon>
    </lineage>
</organism>
<dbReference type="AlphaFoldDB" id="A0A0C3QV46"/>
<dbReference type="Proteomes" id="UP000054248">
    <property type="component" value="Unassembled WGS sequence"/>
</dbReference>